<feature type="region of interest" description="Disordered" evidence="1">
    <location>
        <begin position="43"/>
        <end position="67"/>
    </location>
</feature>
<evidence type="ECO:0000256" key="1">
    <source>
        <dbReference type="SAM" id="MobiDB-lite"/>
    </source>
</evidence>
<name>A0ABD2D0F0_VESMC</name>
<dbReference type="EMBL" id="JAYRBN010000008">
    <property type="protein sequence ID" value="KAL2750848.1"/>
    <property type="molecule type" value="Genomic_DNA"/>
</dbReference>
<gene>
    <name evidence="2" type="ORF">V1477_000951</name>
</gene>
<sequence length="91" mass="9709">MVGTRGASKRTSDVQQRVKLGKAVAAVSPDRPRVAAHRRIAAGITTTTTQQQEPVASPTPRAPCPETGPRVTLYFGPSATLCLNRFRAINP</sequence>
<keyword evidence="3" id="KW-1185">Reference proteome</keyword>
<dbReference type="AlphaFoldDB" id="A0ABD2D0F0"/>
<dbReference type="Proteomes" id="UP001607303">
    <property type="component" value="Unassembled WGS sequence"/>
</dbReference>
<evidence type="ECO:0000313" key="3">
    <source>
        <dbReference type="Proteomes" id="UP001607303"/>
    </source>
</evidence>
<protein>
    <submittedName>
        <fullName evidence="2">Uncharacterized protein</fullName>
    </submittedName>
</protein>
<comment type="caution">
    <text evidence="2">The sequence shown here is derived from an EMBL/GenBank/DDBJ whole genome shotgun (WGS) entry which is preliminary data.</text>
</comment>
<reference evidence="2 3" key="1">
    <citation type="journal article" date="2024" name="Ann. Entomol. Soc. Am.">
        <title>Genomic analyses of the southern and eastern yellowjacket wasps (Hymenoptera: Vespidae) reveal evolutionary signatures of social life.</title>
        <authorList>
            <person name="Catto M.A."/>
            <person name="Caine P.B."/>
            <person name="Orr S.E."/>
            <person name="Hunt B.G."/>
            <person name="Goodisman M.A.D."/>
        </authorList>
    </citation>
    <scope>NUCLEOTIDE SEQUENCE [LARGE SCALE GENOMIC DNA]</scope>
    <source>
        <strain evidence="2">232</strain>
        <tissue evidence="2">Head and thorax</tissue>
    </source>
</reference>
<evidence type="ECO:0000313" key="2">
    <source>
        <dbReference type="EMBL" id="KAL2750848.1"/>
    </source>
</evidence>
<accession>A0ABD2D0F0</accession>
<organism evidence="2 3">
    <name type="scientific">Vespula maculifrons</name>
    <name type="common">Eastern yellow jacket</name>
    <name type="synonym">Wasp</name>
    <dbReference type="NCBI Taxonomy" id="7453"/>
    <lineage>
        <taxon>Eukaryota</taxon>
        <taxon>Metazoa</taxon>
        <taxon>Ecdysozoa</taxon>
        <taxon>Arthropoda</taxon>
        <taxon>Hexapoda</taxon>
        <taxon>Insecta</taxon>
        <taxon>Pterygota</taxon>
        <taxon>Neoptera</taxon>
        <taxon>Endopterygota</taxon>
        <taxon>Hymenoptera</taxon>
        <taxon>Apocrita</taxon>
        <taxon>Aculeata</taxon>
        <taxon>Vespoidea</taxon>
        <taxon>Vespidae</taxon>
        <taxon>Vespinae</taxon>
        <taxon>Vespula</taxon>
    </lineage>
</organism>
<proteinExistence type="predicted"/>